<dbReference type="EMBL" id="CP002467">
    <property type="protein sequence ID" value="ADV81860.1"/>
    <property type="molecule type" value="Genomic_DNA"/>
</dbReference>
<keyword evidence="6" id="KW-1185">Reference proteome</keyword>
<dbReference type="eggNOG" id="COG1629">
    <property type="taxonomic scope" value="Bacteria"/>
</dbReference>
<keyword evidence="2" id="KW-0472">Membrane</keyword>
<dbReference type="KEGG" id="tsa:AciPR4_1029"/>
<comment type="subcellular location">
    <subcellularLocation>
        <location evidence="1">Cell outer membrane</location>
    </subcellularLocation>
</comment>
<evidence type="ECO:0000313" key="6">
    <source>
        <dbReference type="Proteomes" id="UP000006844"/>
    </source>
</evidence>
<dbReference type="InterPro" id="IPR008969">
    <property type="entry name" value="CarboxyPept-like_regulatory"/>
</dbReference>
<evidence type="ECO:0000256" key="2">
    <source>
        <dbReference type="ARBA" id="ARBA00023136"/>
    </source>
</evidence>
<name>E8UWX3_TERSS</name>
<dbReference type="InterPro" id="IPR036942">
    <property type="entry name" value="Beta-barrel_TonB_sf"/>
</dbReference>
<accession>E8UWX3</accession>
<sequence length="1199" mass="129169">MIFLMRHSTVRKEVSSARRRFSQHGLPCSPLLSFGHASGSSVGVTKRCLHSNWAATLILLWLLVVPATGLRAQSDLSGISGTITDASGAVVRGAEVTVTDEATGTSHKSTTNDSGYYTIPSLSPGKYTIVVEAPSFASLTSTGNNLDPSVSTTANLRLKAGSTTETVQVAAQETAIQTDSTTLGKVITANQAETLPLSGRNPINLALLKAGVTSTSGNVSNFQFSTGLGALNINGARERDNLLTYDGAVAVRVRASGDSTGVLDLDAVQEVQVLSANYPAEYGRSVGGQVRIITKAGTSQFHGSAYEYLQNPVLNANTWVRNHNANNANPNYPAALKTNFVAPFTFNQFGFNVNGPLYVPRVLPKGKVFFLYSEAFVQFPATNTNPVTVPNPAFRTGDFSSIATHIRDPQSALPCDPKTGGAGCFAGNIIPKSRLSPNGVALLTAFPTPTPNFLLGTQNLLQVASHPQTQQIDTGNLDIIPTEKDYIRFRLMHFFYHEDNPFSSAYDVVPRLYNRPNQTGSLDWVHTFNPKTINEVLLTISHGADRLSIDTSSGLYDRTKYGINYPYLFPNGKDLPNKIPTVQFDNSGITTLDGSAYPSHSQGLVMDYADTVTRIIGNHTIRVGVLYERAAANDDDQISGQNTVPGQTNNQNGKFEFSSANPVGTGLDTADAALGLFTSYAEVGPRAETPYRANLYDFFAQDSFKVSAKLHFDYGMRYSIVQPFYSLWNNIGTFDPAFYNPASAIKVDPTTGNPIAGTGDPLNGTVLFGSGFTASAKAHVPIAVTGQYDSLFHNLPRGYIDVHYTTFQPRVGLAYAFNSKTVLRSGFGRYISRQGVSDGVFEGGAPPLQSYAGISGGSVDNPGAGAAGSFPTISGRVDRSSPPPESYVWNFSAERDLGFNTILGVSYVGRRGLHGQFQSNLNQAQPGTQQAIGKQNINAYRPFLGYGPITQVKQSAGSAYEGLQMDLNHRFEHGLGFGVAYTYAHASDCGSFQKNFLPNTYDPKAICGPADYDIRNAITINAVYTLPFHSHSRFANEALGGWQLSQIYNFQTGTPFSVATTSDIAGVGAGSGAQLLQITPGANLKGNGKFSTSSGDSNYWFNPAVFSYAPAGTFTTQKNRNILRNPGLENFNASLMKRFQTFDNQFLIFRFEAFDFPNHPNWAAADATFTNGTPAINTFGKVNSKTGQRSMQASLRYSF</sequence>
<gene>
    <name evidence="5" type="ordered locus">AciPR4_1029</name>
</gene>
<evidence type="ECO:0000259" key="4">
    <source>
        <dbReference type="Pfam" id="PF25183"/>
    </source>
</evidence>
<keyword evidence="3" id="KW-0998">Cell outer membrane</keyword>
<dbReference type="InterPro" id="IPR057601">
    <property type="entry name" value="Oar-like_b-barrel"/>
</dbReference>
<dbReference type="Pfam" id="PF25183">
    <property type="entry name" value="OMP_b-brl_4"/>
    <property type="match status" value="1"/>
</dbReference>
<dbReference type="SUPFAM" id="SSF49464">
    <property type="entry name" value="Carboxypeptidase regulatory domain-like"/>
    <property type="match status" value="1"/>
</dbReference>
<dbReference type="Proteomes" id="UP000006844">
    <property type="component" value="Chromosome"/>
</dbReference>
<evidence type="ECO:0000313" key="5">
    <source>
        <dbReference type="EMBL" id="ADV81860.1"/>
    </source>
</evidence>
<reference evidence="5 6" key="1">
    <citation type="journal article" date="2012" name="Stand. Genomic Sci.">
        <title>Complete genome sequence of Terriglobus saanensis type strain SP1PR4(T), an Acidobacteria from tundra soil.</title>
        <authorList>
            <person name="Rawat S.R."/>
            <person name="Mannisto M.K."/>
            <person name="Starovoytov V."/>
            <person name="Goodwin L."/>
            <person name="Nolan M."/>
            <person name="Hauser L."/>
            <person name="Land M."/>
            <person name="Davenport K.W."/>
            <person name="Woyke T."/>
            <person name="Haggblom M.M."/>
        </authorList>
    </citation>
    <scope>NUCLEOTIDE SEQUENCE</scope>
    <source>
        <strain evidence="6">ATCC BAA-1853 / DSM 23119 / SP1PR4</strain>
    </source>
</reference>
<dbReference type="Pfam" id="PF13620">
    <property type="entry name" value="CarboxypepD_reg"/>
    <property type="match status" value="1"/>
</dbReference>
<dbReference type="Gene3D" id="2.60.40.1120">
    <property type="entry name" value="Carboxypeptidase-like, regulatory domain"/>
    <property type="match status" value="1"/>
</dbReference>
<feature type="domain" description="TonB-dependent transporter Oar-like beta-barrel" evidence="4">
    <location>
        <begin position="293"/>
        <end position="1192"/>
    </location>
</feature>
<evidence type="ECO:0000256" key="3">
    <source>
        <dbReference type="ARBA" id="ARBA00023237"/>
    </source>
</evidence>
<dbReference type="Gene3D" id="2.40.170.20">
    <property type="entry name" value="TonB-dependent receptor, beta-barrel domain"/>
    <property type="match status" value="1"/>
</dbReference>
<proteinExistence type="predicted"/>
<dbReference type="HOGENOM" id="CLU_006298_0_0_0"/>
<dbReference type="SUPFAM" id="SSF56935">
    <property type="entry name" value="Porins"/>
    <property type="match status" value="1"/>
</dbReference>
<evidence type="ECO:0000256" key="1">
    <source>
        <dbReference type="ARBA" id="ARBA00004442"/>
    </source>
</evidence>
<dbReference type="AlphaFoldDB" id="E8UWX3"/>
<organism evidence="5 6">
    <name type="scientific">Terriglobus saanensis (strain ATCC BAA-1853 / DSM 23119 / SP1PR4)</name>
    <dbReference type="NCBI Taxonomy" id="401053"/>
    <lineage>
        <taxon>Bacteria</taxon>
        <taxon>Pseudomonadati</taxon>
        <taxon>Acidobacteriota</taxon>
        <taxon>Terriglobia</taxon>
        <taxon>Terriglobales</taxon>
        <taxon>Acidobacteriaceae</taxon>
        <taxon>Terriglobus</taxon>
    </lineage>
</organism>
<dbReference type="GO" id="GO:0009279">
    <property type="term" value="C:cell outer membrane"/>
    <property type="evidence" value="ECO:0007669"/>
    <property type="project" value="UniProtKB-SubCell"/>
</dbReference>
<dbReference type="STRING" id="401053.AciPR4_1029"/>
<protein>
    <submittedName>
        <fullName evidence="5">Cna B domain protein</fullName>
    </submittedName>
</protein>